<feature type="region of interest" description="Disordered" evidence="1">
    <location>
        <begin position="498"/>
        <end position="562"/>
    </location>
</feature>
<feature type="compositionally biased region" description="Acidic residues" evidence="1">
    <location>
        <begin position="507"/>
        <end position="539"/>
    </location>
</feature>
<reference evidence="2" key="1">
    <citation type="journal article" date="2022" name="DNA Res.">
        <title>Genome analysis of five recently described species of the CUG-Ser clade uncovers Candida theae as a new hybrid lineage with pathogenic potential in the Candida parapsilosis species complex.</title>
        <authorList>
            <person name="Mixao V."/>
            <person name="Del Olmo V."/>
            <person name="Hegedusova E."/>
            <person name="Saus E."/>
            <person name="Pryszcz L."/>
            <person name="Cillingova A."/>
            <person name="Nosek J."/>
            <person name="Gabaldon T."/>
        </authorList>
    </citation>
    <scope>NUCLEOTIDE SEQUENCE</scope>
    <source>
        <strain evidence="2">CBS 10844</strain>
    </source>
</reference>
<proteinExistence type="predicted"/>
<evidence type="ECO:0000256" key="1">
    <source>
        <dbReference type="SAM" id="MobiDB-lite"/>
    </source>
</evidence>
<feature type="compositionally biased region" description="Polar residues" evidence="1">
    <location>
        <begin position="574"/>
        <end position="588"/>
    </location>
</feature>
<feature type="region of interest" description="Disordered" evidence="1">
    <location>
        <begin position="374"/>
        <end position="395"/>
    </location>
</feature>
<evidence type="ECO:0000313" key="2">
    <source>
        <dbReference type="EMBL" id="KAI3403633.2"/>
    </source>
</evidence>
<feature type="compositionally biased region" description="Acidic residues" evidence="1">
    <location>
        <begin position="374"/>
        <end position="394"/>
    </location>
</feature>
<organism evidence="2 3">
    <name type="scientific">Candida oxycetoniae</name>
    <dbReference type="NCBI Taxonomy" id="497107"/>
    <lineage>
        <taxon>Eukaryota</taxon>
        <taxon>Fungi</taxon>
        <taxon>Dikarya</taxon>
        <taxon>Ascomycota</taxon>
        <taxon>Saccharomycotina</taxon>
        <taxon>Pichiomycetes</taxon>
        <taxon>Debaryomycetaceae</taxon>
        <taxon>Candida/Lodderomyces clade</taxon>
        <taxon>Candida</taxon>
    </lineage>
</organism>
<comment type="caution">
    <text evidence="2">The sequence shown here is derived from an EMBL/GenBank/DDBJ whole genome shotgun (WGS) entry which is preliminary data.</text>
</comment>
<keyword evidence="3" id="KW-1185">Reference proteome</keyword>
<accession>A0AAI9SV55</accession>
<protein>
    <submittedName>
        <fullName evidence="2">Uncharacterized protein</fullName>
    </submittedName>
</protein>
<gene>
    <name evidence="2" type="ORF">KGF56_003560</name>
</gene>
<feature type="region of interest" description="Disordered" evidence="1">
    <location>
        <begin position="467"/>
        <end position="486"/>
    </location>
</feature>
<dbReference type="AlphaFoldDB" id="A0AAI9SV55"/>
<dbReference type="Proteomes" id="UP001202479">
    <property type="component" value="Unassembled WGS sequence"/>
</dbReference>
<feature type="compositionally biased region" description="Basic and acidic residues" evidence="1">
    <location>
        <begin position="540"/>
        <end position="562"/>
    </location>
</feature>
<dbReference type="GeneID" id="73381175"/>
<dbReference type="EMBL" id="JAHUZD010000123">
    <property type="protein sequence ID" value="KAI3403633.2"/>
    <property type="molecule type" value="Genomic_DNA"/>
</dbReference>
<dbReference type="RefSeq" id="XP_049179380.1">
    <property type="nucleotide sequence ID" value="XM_049324904.1"/>
</dbReference>
<feature type="region of interest" description="Disordered" evidence="1">
    <location>
        <begin position="574"/>
        <end position="596"/>
    </location>
</feature>
<evidence type="ECO:0000313" key="3">
    <source>
        <dbReference type="Proteomes" id="UP001202479"/>
    </source>
</evidence>
<name>A0AAI9SV55_9ASCO</name>
<sequence length="596" mass="69758">MYSVEYLWTDDDLDPSEYEPLFPIATLSVVVVSRNIDQTLSNYVKYMDPWVNQYPWNYKQPDCQARVTDNIEYIYGEFQHHGHTPDMELFIAMLLNFTKYDTDCFIHVFDSLEIEPILVLCHDCLPDELQSVTGGRNRAWLHNDSVIVLNQHDDEDRFLMLKRAIYQIFNGDWTRREDLTMAVKTQCSIEKGLGHVHDVTFKLPILPAKVITKDLMMVARSLAALETIEEIQLIEFDDGVDVTVPMNAMNLGTLITLGYQFRNDGNDEEGEGKGKKSEYIIGGLLLAGLHIYYKGKQLPKVPESITINSRYVLQDELINRGIIEKRVDEEKDLLDLLSNRDFLPNSQDDEEEYAEKLRNIFEQGYENMEAVFEEEKEQMEQDDDDDDDDDDDYEGIGLSEDLKDFRWKYYDMTGKWLSVEEVPKKYEEVKNSMMQSNIDFRHGFKDTEFEDFPEFMESEIVLNMSEEKKEKNKCDRGGTHQGDMSYDEYVTLRKTLKKDAAESSGYSDEDWEDIEEEEEEEDDDDDTDTDSENEELLELYDERPKLESLDENKTGDTDEPEMKLSQEEIEQLTKNLQQMQTNDKTNLESLFRKTRK</sequence>
<feature type="compositionally biased region" description="Basic and acidic residues" evidence="1">
    <location>
        <begin position="467"/>
        <end position="478"/>
    </location>
</feature>